<organism>
    <name type="scientific">Branchiostoma floridae</name>
    <name type="common">Florida lancelet</name>
    <name type="synonym">Amphioxus</name>
    <dbReference type="NCBI Taxonomy" id="7739"/>
    <lineage>
        <taxon>Eukaryota</taxon>
        <taxon>Metazoa</taxon>
        <taxon>Chordata</taxon>
        <taxon>Cephalochordata</taxon>
        <taxon>Leptocardii</taxon>
        <taxon>Amphioxiformes</taxon>
        <taxon>Branchiostomatidae</taxon>
        <taxon>Branchiostoma</taxon>
    </lineage>
</organism>
<name>C3YAL8_BRAFL</name>
<protein>
    <recommendedName>
        <fullName evidence="2">Zinc-ribbon domain-containing protein</fullName>
    </recommendedName>
</protein>
<gene>
    <name evidence="1" type="ORF">BRAFLDRAFT_82398</name>
</gene>
<sequence>MAPRYCSRCGLRATEDDNFCINCGNRFRRGHILVKDVDCSPYIHHTDISGFLHDNYDRLVDTDRRLLQEAMTLVTREDSWVMKNAQLTVYGKLMKVVFFSKARTNKYVVHLTGEDRPTQQVEEKGWKLKVRDGFKTAWGWMKNAAGKALGALSGLRDWLLSFQCVGERCICCCF</sequence>
<proteinExistence type="predicted"/>
<accession>C3YAL8</accession>
<dbReference type="AlphaFoldDB" id="C3YAL8"/>
<reference evidence="1" key="1">
    <citation type="journal article" date="2008" name="Nature">
        <title>The amphioxus genome and the evolution of the chordate karyotype.</title>
        <authorList>
            <consortium name="US DOE Joint Genome Institute (JGI-PGF)"/>
            <person name="Putnam N.H."/>
            <person name="Butts T."/>
            <person name="Ferrier D.E.K."/>
            <person name="Furlong R.F."/>
            <person name="Hellsten U."/>
            <person name="Kawashima T."/>
            <person name="Robinson-Rechavi M."/>
            <person name="Shoguchi E."/>
            <person name="Terry A."/>
            <person name="Yu J.-K."/>
            <person name="Benito-Gutierrez E.L."/>
            <person name="Dubchak I."/>
            <person name="Garcia-Fernandez J."/>
            <person name="Gibson-Brown J.J."/>
            <person name="Grigoriev I.V."/>
            <person name="Horton A.C."/>
            <person name="de Jong P.J."/>
            <person name="Jurka J."/>
            <person name="Kapitonov V.V."/>
            <person name="Kohara Y."/>
            <person name="Kuroki Y."/>
            <person name="Lindquist E."/>
            <person name="Lucas S."/>
            <person name="Osoegawa K."/>
            <person name="Pennacchio L.A."/>
            <person name="Salamov A.A."/>
            <person name="Satou Y."/>
            <person name="Sauka-Spengler T."/>
            <person name="Schmutz J."/>
            <person name="Shin-I T."/>
            <person name="Toyoda A."/>
            <person name="Bronner-Fraser M."/>
            <person name="Fujiyama A."/>
            <person name="Holland L.Z."/>
            <person name="Holland P.W.H."/>
            <person name="Satoh N."/>
            <person name="Rokhsar D.S."/>
        </authorList>
    </citation>
    <scope>NUCLEOTIDE SEQUENCE [LARGE SCALE GENOMIC DNA]</scope>
    <source>
        <strain evidence="1">S238N-H82</strain>
        <tissue evidence="1">Testes</tissue>
    </source>
</reference>
<dbReference type="EMBL" id="GG666494">
    <property type="protein sequence ID" value="EEN62766.1"/>
    <property type="molecule type" value="Genomic_DNA"/>
</dbReference>
<dbReference type="InParanoid" id="C3YAL8"/>
<evidence type="ECO:0008006" key="2">
    <source>
        <dbReference type="Google" id="ProtNLM"/>
    </source>
</evidence>
<evidence type="ECO:0000313" key="1">
    <source>
        <dbReference type="EMBL" id="EEN62766.1"/>
    </source>
</evidence>